<keyword evidence="4" id="KW-0645">Protease</keyword>
<dbReference type="GO" id="GO:0000270">
    <property type="term" value="P:peptidoglycan metabolic process"/>
    <property type="evidence" value="ECO:0007669"/>
    <property type="project" value="TreeGrafter"/>
</dbReference>
<reference evidence="4" key="1">
    <citation type="submission" date="2020-07" db="EMBL/GenBank/DDBJ databases">
        <authorList>
            <person name="Pettersson B.M.F."/>
            <person name="Behra P.R.K."/>
            <person name="Ramesh M."/>
            <person name="Das S."/>
            <person name="Dasgupta S."/>
            <person name="Kirsebom L.A."/>
        </authorList>
    </citation>
    <scope>NUCLEOTIDE SEQUENCE</scope>
    <source>
        <strain evidence="4">DSM 44615</strain>
    </source>
</reference>
<dbReference type="PRINTS" id="PR00922">
    <property type="entry name" value="DADACBPTASE3"/>
</dbReference>
<protein>
    <submittedName>
        <fullName evidence="4">D-alanyl-D-alanine carboxypeptidase/D-alanyl-D-alanine-endopeptidase</fullName>
        <ecNumber evidence="4">3.4.16.4</ecNumber>
    </submittedName>
</protein>
<dbReference type="EMBL" id="JACKSJ010000266">
    <property type="protein sequence ID" value="MCV7174012.1"/>
    <property type="molecule type" value="Genomic_DNA"/>
</dbReference>
<dbReference type="PANTHER" id="PTHR30023">
    <property type="entry name" value="D-ALANYL-D-ALANINE CARBOXYPEPTIDASE"/>
    <property type="match status" value="1"/>
</dbReference>
<dbReference type="Pfam" id="PF02113">
    <property type="entry name" value="Peptidase_S13"/>
    <property type="match status" value="2"/>
</dbReference>
<dbReference type="AlphaFoldDB" id="A0A9X2YXG2"/>
<dbReference type="InterPro" id="IPR000667">
    <property type="entry name" value="Peptidase_S13"/>
</dbReference>
<dbReference type="InterPro" id="IPR012338">
    <property type="entry name" value="Beta-lactam/transpept-like"/>
</dbReference>
<evidence type="ECO:0000259" key="3">
    <source>
        <dbReference type="Pfam" id="PF23714"/>
    </source>
</evidence>
<keyword evidence="4" id="KW-0121">Carboxypeptidase</keyword>
<keyword evidence="2 4" id="KW-0378">Hydrolase</keyword>
<feature type="domain" description="Carboxypeptidase Rv3627c-like N-terminal" evidence="3">
    <location>
        <begin position="1"/>
        <end position="58"/>
    </location>
</feature>
<comment type="caution">
    <text evidence="4">The sequence shown here is derived from an EMBL/GenBank/DDBJ whole genome shotgun (WGS) entry which is preliminary data.</text>
</comment>
<dbReference type="Gene3D" id="3.40.710.10">
    <property type="entry name" value="DD-peptidase/beta-lactamase superfamily"/>
    <property type="match status" value="2"/>
</dbReference>
<dbReference type="InterPro" id="IPR056340">
    <property type="entry name" value="Rv3627c-like_N"/>
</dbReference>
<dbReference type="GO" id="GO:0009002">
    <property type="term" value="F:serine-type D-Ala-D-Ala carboxypeptidase activity"/>
    <property type="evidence" value="ECO:0007669"/>
    <property type="project" value="UniProtKB-EC"/>
</dbReference>
<evidence type="ECO:0000256" key="2">
    <source>
        <dbReference type="ARBA" id="ARBA00022801"/>
    </source>
</evidence>
<organism evidence="4 5">
    <name type="scientific">[Mycobacterium] manitobense</name>
    <dbReference type="NCBI Taxonomy" id="190147"/>
    <lineage>
        <taxon>Bacteria</taxon>
        <taxon>Bacillati</taxon>
        <taxon>Actinomycetota</taxon>
        <taxon>Actinomycetes</taxon>
        <taxon>Mycobacteriales</taxon>
        <taxon>Mycobacteriaceae</taxon>
        <taxon>Mycolicibacterium</taxon>
    </lineage>
</organism>
<dbReference type="RefSeq" id="WP_264016201.1">
    <property type="nucleotide sequence ID" value="NZ_JACKSJ010000266.1"/>
</dbReference>
<dbReference type="NCBIfam" id="TIGR00666">
    <property type="entry name" value="PBP4"/>
    <property type="match status" value="2"/>
</dbReference>
<gene>
    <name evidence="4" type="primary">dacB</name>
    <name evidence="4" type="ORF">H7I41_29250</name>
</gene>
<dbReference type="Pfam" id="PF23714">
    <property type="entry name" value="Rv3627c_N"/>
    <property type="match status" value="1"/>
</dbReference>
<evidence type="ECO:0000256" key="1">
    <source>
        <dbReference type="ARBA" id="ARBA00006096"/>
    </source>
</evidence>
<evidence type="ECO:0000313" key="4">
    <source>
        <dbReference type="EMBL" id="MCV7174012.1"/>
    </source>
</evidence>
<accession>A0A9X2YXG2</accession>
<dbReference type="GO" id="GO:0006508">
    <property type="term" value="P:proteolysis"/>
    <property type="evidence" value="ECO:0007669"/>
    <property type="project" value="InterPro"/>
</dbReference>
<proteinExistence type="inferred from homology"/>
<keyword evidence="5" id="KW-1185">Reference proteome</keyword>
<dbReference type="EC" id="3.4.16.4" evidence="4"/>
<dbReference type="PANTHER" id="PTHR30023:SF0">
    <property type="entry name" value="PENICILLIN-SENSITIVE CARBOXYPEPTIDASE A"/>
    <property type="match status" value="1"/>
</dbReference>
<name>A0A9X2YXG2_9MYCO</name>
<sequence>MRPARWKRSTHVVIGAAVLLLVAAVVAVAGVLTAGRGGEAQAAKPLPTPVTADPAIKPVADDAPRPTARGMAAALARALANPDLGNFTGRITDALTGDEVWARGADIPMQPASTNKTLTAAAALLTLDREARLTTTVVAGDQQRDRGLVVLKGGGDPTLSAAPEGTDTWYKDAARISDLADQVRRSGINVTAVQVDVSAYSGPDMAVGWDPLDIPGGDIAPMAPVMLDAGRTQPVSDESRRSITPALDAGRALAIALDIDPAMVSVRPTSYTGGKQIAAVQSPPLMERLRTMMNASDNVMAEAIGREVAAQVDEPQSFDGAARAVLDQLEEAGVDTRRAVLEDSSGLSVDDRLTALTLDDVVAVATGDDQPKLRPLVDLLPIAGGSGTLSNRYLDTVEGRAAAGWLRAKTGSLTGTNSLAGIVTDASGRVLTFALMSNNAGPTGRTALDAFAATLRTCGCTR</sequence>
<dbReference type="SUPFAM" id="SSF56601">
    <property type="entry name" value="beta-lactamase/transpeptidase-like"/>
    <property type="match status" value="1"/>
</dbReference>
<comment type="similarity">
    <text evidence="1">Belongs to the peptidase S13 family.</text>
</comment>
<reference evidence="4" key="2">
    <citation type="journal article" date="2022" name="BMC Genomics">
        <title>Comparative genome analysis of mycobacteria focusing on tRNA and non-coding RNA.</title>
        <authorList>
            <person name="Behra P.R.K."/>
            <person name="Pettersson B.M.F."/>
            <person name="Ramesh M."/>
            <person name="Das S."/>
            <person name="Dasgupta S."/>
            <person name="Kirsebom L.A."/>
        </authorList>
    </citation>
    <scope>NUCLEOTIDE SEQUENCE</scope>
    <source>
        <strain evidence="4">DSM 44615</strain>
    </source>
</reference>
<dbReference type="Proteomes" id="UP001140293">
    <property type="component" value="Unassembled WGS sequence"/>
</dbReference>
<evidence type="ECO:0000313" key="5">
    <source>
        <dbReference type="Proteomes" id="UP001140293"/>
    </source>
</evidence>